<dbReference type="Proteomes" id="UP000006589">
    <property type="component" value="Plasmid pMRAD02"/>
</dbReference>
<evidence type="ECO:0000256" key="1">
    <source>
        <dbReference type="SAM" id="Coils"/>
    </source>
</evidence>
<organism evidence="3 4">
    <name type="scientific">Methylobacterium radiotolerans (strain ATCC 27329 / DSM 1819 / JCM 2831 / NBRC 15690 / NCIMB 10815 / 0-1)</name>
    <dbReference type="NCBI Taxonomy" id="426355"/>
    <lineage>
        <taxon>Bacteria</taxon>
        <taxon>Pseudomonadati</taxon>
        <taxon>Pseudomonadota</taxon>
        <taxon>Alphaproteobacteria</taxon>
        <taxon>Hyphomicrobiales</taxon>
        <taxon>Methylobacteriaceae</taxon>
        <taxon>Methylobacterium</taxon>
    </lineage>
</organism>
<evidence type="ECO:0008006" key="5">
    <source>
        <dbReference type="Google" id="ProtNLM"/>
    </source>
</evidence>
<protein>
    <recommendedName>
        <fullName evidence="5">Conjugal transfer protein TraC</fullName>
    </recommendedName>
</protein>
<geneLocation type="plasmid" evidence="3 4">
    <name>pMRAD02</name>
</geneLocation>
<name>B1M9U6_METRJ</name>
<keyword evidence="1" id="KW-0175">Coiled coil</keyword>
<gene>
    <name evidence="3" type="ordered locus">Mrad2831_6349</name>
</gene>
<dbReference type="Pfam" id="PF12083">
    <property type="entry name" value="DUF3560"/>
    <property type="match status" value="1"/>
</dbReference>
<dbReference type="AlphaFoldDB" id="B1M9U6"/>
<dbReference type="HOGENOM" id="CLU_066837_0_0_5"/>
<reference evidence="3 4" key="1">
    <citation type="submission" date="2008-03" db="EMBL/GenBank/DDBJ databases">
        <title>Complete sequence of plasmid2 of Methylobacterium radiotolerans JCM 2831.</title>
        <authorList>
            <consortium name="US DOE Joint Genome Institute"/>
            <person name="Copeland A."/>
            <person name="Lucas S."/>
            <person name="Lapidus A."/>
            <person name="Glavina del Rio T."/>
            <person name="Dalin E."/>
            <person name="Tice H."/>
            <person name="Bruce D."/>
            <person name="Goodwin L."/>
            <person name="Pitluck S."/>
            <person name="Kiss H."/>
            <person name="Brettin T."/>
            <person name="Detter J.C."/>
            <person name="Han C."/>
            <person name="Kuske C.R."/>
            <person name="Schmutz J."/>
            <person name="Larimer F."/>
            <person name="Land M."/>
            <person name="Hauser L."/>
            <person name="Kyrpides N."/>
            <person name="Mikhailova N."/>
            <person name="Marx C.J."/>
            <person name="Richardson P."/>
        </authorList>
    </citation>
    <scope>NUCLEOTIDE SEQUENCE [LARGE SCALE GENOMIC DNA]</scope>
    <source>
        <strain evidence="4">ATCC 27329 / DSM 1819 / JCM 2831 / NBRC 15690 / NCIMB 10815 / 0-1</strain>
        <plasmid evidence="4">Plasmid pMRAD02</plasmid>
    </source>
</reference>
<feature type="region of interest" description="Disordered" evidence="2">
    <location>
        <begin position="1"/>
        <end position="43"/>
    </location>
</feature>
<evidence type="ECO:0000313" key="4">
    <source>
        <dbReference type="Proteomes" id="UP000006589"/>
    </source>
</evidence>
<proteinExistence type="predicted"/>
<keyword evidence="3" id="KW-0614">Plasmid</keyword>
<feature type="coiled-coil region" evidence="1">
    <location>
        <begin position="46"/>
        <end position="73"/>
    </location>
</feature>
<dbReference type="EMBL" id="CP001003">
    <property type="protein sequence ID" value="ACB28271.1"/>
    <property type="molecule type" value="Genomic_DNA"/>
</dbReference>
<accession>B1M9U6</accession>
<sequence length="310" mass="34492">MNQNTSALARDTQDQEPAPASSKAMCESNSNQTDNTEEDAPMNSYEAKLDARRERLLARAEEASKNADNLHKKARSMAGVIPFGQPILIGHHSESRDRNYRKRIHSTFGKAFAEMDNAQHYASKAAAVGTGGISSDDPDAIAKLSKELEAMEASQERMKAANKVIRTKKTPEEREAALIAQGFTAATAAEILTPDFCGRVGFPSYALSNNTANMRRVRLRIEELEKRKASADLERQGNGFKYREDVAENRVMFLFDVKPDEATRTLLKRHGFKWSPSRDGQPWVRQLNNAGIYNGRQVFDTLNSANIGDI</sequence>
<dbReference type="InterPro" id="IPR021944">
    <property type="entry name" value="DUF3560"/>
</dbReference>
<evidence type="ECO:0000256" key="2">
    <source>
        <dbReference type="SAM" id="MobiDB-lite"/>
    </source>
</evidence>
<feature type="coiled-coil region" evidence="1">
    <location>
        <begin position="207"/>
        <end position="234"/>
    </location>
</feature>
<dbReference type="KEGG" id="mrd:Mrad2831_6349"/>
<evidence type="ECO:0000313" key="3">
    <source>
        <dbReference type="EMBL" id="ACB28271.1"/>
    </source>
</evidence>